<dbReference type="InterPro" id="IPR013762">
    <property type="entry name" value="Integrase-like_cat_sf"/>
</dbReference>
<evidence type="ECO:0000313" key="4">
    <source>
        <dbReference type="Proteomes" id="UP000729733"/>
    </source>
</evidence>
<dbReference type="RefSeq" id="WP_229643039.1">
    <property type="nucleotide sequence ID" value="NZ_JADWDC010000146.1"/>
</dbReference>
<proteinExistence type="predicted"/>
<dbReference type="EMBL" id="JADWDC010000146">
    <property type="protein sequence ID" value="MCC0179939.1"/>
    <property type="molecule type" value="Genomic_DNA"/>
</dbReference>
<gene>
    <name evidence="3" type="ORF">I4641_23715</name>
</gene>
<evidence type="ECO:0000256" key="1">
    <source>
        <dbReference type="ARBA" id="ARBA00023172"/>
    </source>
</evidence>
<dbReference type="PROSITE" id="PS51898">
    <property type="entry name" value="TYR_RECOMBINASE"/>
    <property type="match status" value="1"/>
</dbReference>
<feature type="domain" description="Tyr recombinase" evidence="2">
    <location>
        <begin position="7"/>
        <end position="187"/>
    </location>
</feature>
<keyword evidence="1" id="KW-0233">DNA recombination</keyword>
<dbReference type="AlphaFoldDB" id="A0A964FLQ5"/>
<dbReference type="GO" id="GO:0003677">
    <property type="term" value="F:DNA binding"/>
    <property type="evidence" value="ECO:0007669"/>
    <property type="project" value="InterPro"/>
</dbReference>
<name>A0A964FLQ5_9CYAN</name>
<dbReference type="InterPro" id="IPR002104">
    <property type="entry name" value="Integrase_catalytic"/>
</dbReference>
<keyword evidence="4" id="KW-1185">Reference proteome</keyword>
<evidence type="ECO:0000313" key="3">
    <source>
        <dbReference type="EMBL" id="MCC0179939.1"/>
    </source>
</evidence>
<protein>
    <submittedName>
        <fullName evidence="3">Site-specific integrase</fullName>
    </submittedName>
</protein>
<comment type="caution">
    <text evidence="3">The sequence shown here is derived from an EMBL/GenBank/DDBJ whole genome shotgun (WGS) entry which is preliminary data.</text>
</comment>
<sequence>MKNNRKGQAALWTPTVIKKMRSRLNSPMQRLIFEISLFTGERMGAIVQLKSKDVYDSSGKVLGYITFAANTRKSSKHGKANTRQVIVHPDLKFHLERYSPPSEGYLFPTNSSDGYIQCRAVDKYWRKILTDLGYSGFSTHSSRRWVINELRKAGVAMVTISEVMGMNIQTVRHYLDHDPIEAAKAIALLNV</sequence>
<dbReference type="SUPFAM" id="SSF56349">
    <property type="entry name" value="DNA breaking-rejoining enzymes"/>
    <property type="match status" value="1"/>
</dbReference>
<dbReference type="InterPro" id="IPR011010">
    <property type="entry name" value="DNA_brk_join_enz"/>
</dbReference>
<dbReference type="GO" id="GO:0015074">
    <property type="term" value="P:DNA integration"/>
    <property type="evidence" value="ECO:0007669"/>
    <property type="project" value="InterPro"/>
</dbReference>
<organism evidence="3 4">
    <name type="scientific">Waterburya agarophytonicola KI4</name>
    <dbReference type="NCBI Taxonomy" id="2874699"/>
    <lineage>
        <taxon>Bacteria</taxon>
        <taxon>Bacillati</taxon>
        <taxon>Cyanobacteriota</taxon>
        <taxon>Cyanophyceae</taxon>
        <taxon>Pleurocapsales</taxon>
        <taxon>Hyellaceae</taxon>
        <taxon>Waterburya</taxon>
        <taxon>Waterburya agarophytonicola</taxon>
    </lineage>
</organism>
<dbReference type="Proteomes" id="UP000729733">
    <property type="component" value="Unassembled WGS sequence"/>
</dbReference>
<dbReference type="Pfam" id="PF00589">
    <property type="entry name" value="Phage_integrase"/>
    <property type="match status" value="1"/>
</dbReference>
<dbReference type="GO" id="GO:0006310">
    <property type="term" value="P:DNA recombination"/>
    <property type="evidence" value="ECO:0007669"/>
    <property type="project" value="UniProtKB-KW"/>
</dbReference>
<dbReference type="Gene3D" id="1.10.443.10">
    <property type="entry name" value="Intergrase catalytic core"/>
    <property type="match status" value="1"/>
</dbReference>
<accession>A0A964FLQ5</accession>
<evidence type="ECO:0000259" key="2">
    <source>
        <dbReference type="PROSITE" id="PS51898"/>
    </source>
</evidence>
<reference evidence="3" key="1">
    <citation type="journal article" date="2021" name="Antonie Van Leeuwenhoek">
        <title>Draft genome and description of Waterburya agarophytonicola gen. nov. sp. nov. (Pleurocapsales, Cyanobacteria): a seaweed symbiont.</title>
        <authorList>
            <person name="Bonthond G."/>
            <person name="Shalygin S."/>
            <person name="Bayer T."/>
            <person name="Weinberger F."/>
        </authorList>
    </citation>
    <scope>NUCLEOTIDE SEQUENCE</scope>
    <source>
        <strain evidence="3">KI4</strain>
    </source>
</reference>